<gene>
    <name evidence="2" type="ORF">MU848_03770</name>
</gene>
<dbReference type="Proteomes" id="UP001203512">
    <property type="component" value="Unassembled WGS sequence"/>
</dbReference>
<evidence type="ECO:0000313" key="3">
    <source>
        <dbReference type="Proteomes" id="UP001203512"/>
    </source>
</evidence>
<dbReference type="RefSeq" id="WP_247230286.1">
    <property type="nucleotide sequence ID" value="NZ_JALKHS010000006.1"/>
</dbReference>
<comment type="caution">
    <text evidence="2">The sequence shown here is derived from an EMBL/GenBank/DDBJ whole genome shotgun (WGS) entry which is preliminary data.</text>
</comment>
<keyword evidence="1" id="KW-0732">Signal</keyword>
<feature type="signal peptide" evidence="1">
    <location>
        <begin position="1"/>
        <end position="23"/>
    </location>
</feature>
<feature type="chain" id="PRO_5047135320" description="Lipoprotein" evidence="1">
    <location>
        <begin position="24"/>
        <end position="144"/>
    </location>
</feature>
<evidence type="ECO:0008006" key="4">
    <source>
        <dbReference type="Google" id="ProtNLM"/>
    </source>
</evidence>
<organism evidence="2 3">
    <name type="scientific">Sphingobium agri</name>
    <dbReference type="NCBI Taxonomy" id="2933566"/>
    <lineage>
        <taxon>Bacteria</taxon>
        <taxon>Pseudomonadati</taxon>
        <taxon>Pseudomonadota</taxon>
        <taxon>Alphaproteobacteria</taxon>
        <taxon>Sphingomonadales</taxon>
        <taxon>Sphingomonadaceae</taxon>
        <taxon>Sphingobium</taxon>
    </lineage>
</organism>
<dbReference type="PROSITE" id="PS51257">
    <property type="entry name" value="PROKAR_LIPOPROTEIN"/>
    <property type="match status" value="1"/>
</dbReference>
<sequence length="144" mass="15810">MTKTRVILLPIMLSLMAPVSVFACAVRRPPHDPSKVPSDVIVEGRAGRVESEGNGSFDATTVSIDKIWLGTTKLRSVTLSWPTGPTMCPPEQPPKSGSRLMIYMREKNNELVPIAWLFLKHAPNRAAIEATNGMARKWASEGKN</sequence>
<reference evidence="2 3" key="1">
    <citation type="submission" date="2022-04" db="EMBL/GenBank/DDBJ databases">
        <authorList>
            <person name="Huq M.A."/>
        </authorList>
    </citation>
    <scope>NUCLEOTIDE SEQUENCE [LARGE SCALE GENOMIC DNA]</scope>
    <source>
        <strain evidence="2 3">MAH-33</strain>
    </source>
</reference>
<keyword evidence="3" id="KW-1185">Reference proteome</keyword>
<evidence type="ECO:0000313" key="2">
    <source>
        <dbReference type="EMBL" id="MCK0530701.1"/>
    </source>
</evidence>
<accession>A0ABT0DUA1</accession>
<name>A0ABT0DUA1_9SPHN</name>
<protein>
    <recommendedName>
        <fullName evidence="4">Lipoprotein</fullName>
    </recommendedName>
</protein>
<proteinExistence type="predicted"/>
<evidence type="ECO:0000256" key="1">
    <source>
        <dbReference type="SAM" id="SignalP"/>
    </source>
</evidence>
<dbReference type="EMBL" id="JALKHS010000006">
    <property type="protein sequence ID" value="MCK0530701.1"/>
    <property type="molecule type" value="Genomic_DNA"/>
</dbReference>